<feature type="compositionally biased region" description="Basic and acidic residues" evidence="1">
    <location>
        <begin position="45"/>
        <end position="65"/>
    </location>
</feature>
<protein>
    <recommendedName>
        <fullName evidence="5">Sporulation and spore germination</fullName>
    </recommendedName>
</protein>
<dbReference type="AlphaFoldDB" id="A0A1I0AFU3"/>
<evidence type="ECO:0000256" key="1">
    <source>
        <dbReference type="SAM" id="MobiDB-lite"/>
    </source>
</evidence>
<keyword evidence="4" id="KW-1185">Reference proteome</keyword>
<sequence>MRKYGRILLVTAIVAINCMVCTSCGNQPDSEVQILSESSAASGGKETKEHQKNDSDSLQKSNVKDGLESVPEIKDTLSKSKKLHIYCINDAGDEIEETDLLINQKTDISASLVVEKVAEEFTNQDLVIEIDKVLEDDKGNVFVSFKKDSAPEKGVEEDVEYLILECISQSILDDVETSKAVIFQIEGAAYKSSHISFDLNEAFDWK</sequence>
<feature type="chain" id="PRO_5039244516" description="Sporulation and spore germination" evidence="2">
    <location>
        <begin position="24"/>
        <end position="206"/>
    </location>
</feature>
<proteinExistence type="predicted"/>
<dbReference type="RefSeq" id="WP_092477003.1">
    <property type="nucleotide sequence ID" value="NZ_FOHN01000005.1"/>
</dbReference>
<dbReference type="EMBL" id="FOHN01000005">
    <property type="protein sequence ID" value="SES92118.1"/>
    <property type="molecule type" value="Genomic_DNA"/>
</dbReference>
<feature type="signal peptide" evidence="2">
    <location>
        <begin position="1"/>
        <end position="23"/>
    </location>
</feature>
<keyword evidence="2" id="KW-0732">Signal</keyword>
<evidence type="ECO:0008006" key="5">
    <source>
        <dbReference type="Google" id="ProtNLM"/>
    </source>
</evidence>
<dbReference type="Proteomes" id="UP000199800">
    <property type="component" value="Unassembled WGS sequence"/>
</dbReference>
<accession>A0A1I0AFU3</accession>
<name>A0A1I0AFU3_9FIRM</name>
<feature type="region of interest" description="Disordered" evidence="1">
    <location>
        <begin position="38"/>
        <end position="65"/>
    </location>
</feature>
<gene>
    <name evidence="3" type="ORF">SAMN04487772_10590</name>
</gene>
<organism evidence="3 4">
    <name type="scientific">[Clostridium] polysaccharolyticum</name>
    <dbReference type="NCBI Taxonomy" id="29364"/>
    <lineage>
        <taxon>Bacteria</taxon>
        <taxon>Bacillati</taxon>
        <taxon>Bacillota</taxon>
        <taxon>Clostridia</taxon>
        <taxon>Lachnospirales</taxon>
        <taxon>Lachnospiraceae</taxon>
    </lineage>
</organism>
<reference evidence="3 4" key="1">
    <citation type="submission" date="2016-10" db="EMBL/GenBank/DDBJ databases">
        <authorList>
            <person name="de Groot N.N."/>
        </authorList>
    </citation>
    <scope>NUCLEOTIDE SEQUENCE [LARGE SCALE GENOMIC DNA]</scope>
    <source>
        <strain evidence="3 4">DSM 1801</strain>
    </source>
</reference>
<evidence type="ECO:0000256" key="2">
    <source>
        <dbReference type="SAM" id="SignalP"/>
    </source>
</evidence>
<evidence type="ECO:0000313" key="4">
    <source>
        <dbReference type="Proteomes" id="UP000199800"/>
    </source>
</evidence>
<dbReference type="OrthoDB" id="2046760at2"/>
<dbReference type="STRING" id="29364.SAMN04487772_10590"/>
<evidence type="ECO:0000313" key="3">
    <source>
        <dbReference type="EMBL" id="SES92118.1"/>
    </source>
</evidence>